<reference evidence="3" key="1">
    <citation type="submission" date="2016-10" db="EMBL/GenBank/DDBJ databases">
        <authorList>
            <person name="Varghese N."/>
            <person name="Submissions S."/>
        </authorList>
    </citation>
    <scope>NUCLEOTIDE SEQUENCE [LARGE SCALE GENOMIC DNA]</scope>
    <source>
        <strain evidence="3">DSM 19110</strain>
    </source>
</reference>
<evidence type="ECO:0000313" key="3">
    <source>
        <dbReference type="Proteomes" id="UP000183200"/>
    </source>
</evidence>
<evidence type="ECO:0000256" key="1">
    <source>
        <dbReference type="SAM" id="SignalP"/>
    </source>
</evidence>
<dbReference type="EMBL" id="FNGY01000001">
    <property type="protein sequence ID" value="SDL57388.1"/>
    <property type="molecule type" value="Genomic_DNA"/>
</dbReference>
<gene>
    <name evidence="2" type="ORF">SAMN05421820_101785</name>
</gene>
<proteinExistence type="predicted"/>
<feature type="signal peptide" evidence="1">
    <location>
        <begin position="1"/>
        <end position="23"/>
    </location>
</feature>
<name>A0A1G9L5X6_9SPHI</name>
<sequence>MFKYHIIPSFLLFALISCNPVGADIAEIPLKRGEVSSAEGIDLKKGDKVTIWSKLETNDKDDSPAFKVKYHIESAGKSLLYDSLDVFNGNHQINSKKTTESYRSSSDDKESTIYYTQHEFEIENTQFIVPKDGKYNFDFKLTQDLSTFSKGFSIILRK</sequence>
<protein>
    <submittedName>
        <fullName evidence="2">Uncharacterized protein</fullName>
    </submittedName>
</protein>
<keyword evidence="3" id="KW-1185">Reference proteome</keyword>
<feature type="chain" id="PRO_5010281534" evidence="1">
    <location>
        <begin position="24"/>
        <end position="158"/>
    </location>
</feature>
<evidence type="ECO:0000313" key="2">
    <source>
        <dbReference type="EMBL" id="SDL57388.1"/>
    </source>
</evidence>
<organism evidence="2 3">
    <name type="scientific">Pedobacter steynii</name>
    <dbReference type="NCBI Taxonomy" id="430522"/>
    <lineage>
        <taxon>Bacteria</taxon>
        <taxon>Pseudomonadati</taxon>
        <taxon>Bacteroidota</taxon>
        <taxon>Sphingobacteriia</taxon>
        <taxon>Sphingobacteriales</taxon>
        <taxon>Sphingobacteriaceae</taxon>
        <taxon>Pedobacter</taxon>
    </lineage>
</organism>
<accession>A0A1G9L5X6</accession>
<dbReference type="Proteomes" id="UP000183200">
    <property type="component" value="Unassembled WGS sequence"/>
</dbReference>
<keyword evidence="1" id="KW-0732">Signal</keyword>
<dbReference type="PROSITE" id="PS51257">
    <property type="entry name" value="PROKAR_LIPOPROTEIN"/>
    <property type="match status" value="1"/>
</dbReference>
<dbReference type="AlphaFoldDB" id="A0A1G9L5X6"/>
<dbReference type="OrthoDB" id="1258616at2"/>
<dbReference type="RefSeq" id="WP_074604778.1">
    <property type="nucleotide sequence ID" value="NZ_FNGY01000001.1"/>
</dbReference>